<comment type="caution">
    <text evidence="4">The sequence shown here is derived from an EMBL/GenBank/DDBJ whole genome shotgun (WGS) entry which is preliminary data.</text>
</comment>
<organism evidence="4 5">
    <name type="scientific">Orchesella dallaii</name>
    <dbReference type="NCBI Taxonomy" id="48710"/>
    <lineage>
        <taxon>Eukaryota</taxon>
        <taxon>Metazoa</taxon>
        <taxon>Ecdysozoa</taxon>
        <taxon>Arthropoda</taxon>
        <taxon>Hexapoda</taxon>
        <taxon>Collembola</taxon>
        <taxon>Entomobryomorpha</taxon>
        <taxon>Entomobryoidea</taxon>
        <taxon>Orchesellidae</taxon>
        <taxon>Orchesellinae</taxon>
        <taxon>Orchesella</taxon>
    </lineage>
</organism>
<comment type="similarity">
    <text evidence="1">Belongs to the CMC family.</text>
</comment>
<evidence type="ECO:0008006" key="6">
    <source>
        <dbReference type="Google" id="ProtNLM"/>
    </source>
</evidence>
<dbReference type="InterPro" id="IPR013892">
    <property type="entry name" value="Cyt_c_biogenesis_Cmc1-like"/>
</dbReference>
<accession>A0ABP1Q0K7</accession>
<dbReference type="InterPro" id="IPR039169">
    <property type="entry name" value="Abitram"/>
</dbReference>
<dbReference type="PANTHER" id="PTHR13651:SF0">
    <property type="entry name" value="PROTEIN ABITRAM"/>
    <property type="match status" value="1"/>
</dbReference>
<dbReference type="PROSITE" id="PS51808">
    <property type="entry name" value="CHCH"/>
    <property type="match status" value="1"/>
</dbReference>
<feature type="region of interest" description="Disordered" evidence="3">
    <location>
        <begin position="52"/>
        <end position="77"/>
    </location>
</feature>
<keyword evidence="2" id="KW-1015">Disulfide bond</keyword>
<name>A0ABP1Q0K7_9HEXA</name>
<reference evidence="4 5" key="1">
    <citation type="submission" date="2024-08" db="EMBL/GenBank/DDBJ databases">
        <authorList>
            <person name="Cucini C."/>
            <person name="Frati F."/>
        </authorList>
    </citation>
    <scope>NUCLEOTIDE SEQUENCE [LARGE SCALE GENOMIC DNA]</scope>
</reference>
<feature type="compositionally biased region" description="Basic and acidic residues" evidence="3">
    <location>
        <begin position="52"/>
        <end position="71"/>
    </location>
</feature>
<sequence>MHPDLSPNLHTPECNQLIEALLQCHKENKFKRFLGVCNDANRLMNRCLKAEREDRRRTNREKSEEKRERMLGHPKPSSAMIKEALQSSSLTLTRIFFRIYITVGDSSFNFFKASTMEEVQDIEDEYLSQGSAYETLTERAFGRYYYIEPNGGGHYRLLAHSNKICLITLAPSHPIITNDLVVSSINYQANDNCNRMNNKVSGKRKAGAQFLTDCSILCSIKCEGREEPFIVRSNLVAKLIEMNQAIAKEPNLLKNCEKGYIAIVFPKLNEYDREIRRWIPEEKYLSLTNAENVG</sequence>
<gene>
    <name evidence="4" type="ORF">ODALV1_LOCUS4896</name>
</gene>
<dbReference type="Proteomes" id="UP001642540">
    <property type="component" value="Unassembled WGS sequence"/>
</dbReference>
<evidence type="ECO:0000313" key="4">
    <source>
        <dbReference type="EMBL" id="CAL8081380.1"/>
    </source>
</evidence>
<proteinExistence type="inferred from homology"/>
<protein>
    <recommendedName>
        <fullName evidence="6">Protein Abitram</fullName>
    </recommendedName>
</protein>
<dbReference type="EMBL" id="CAXLJM020000015">
    <property type="protein sequence ID" value="CAL8081380.1"/>
    <property type="molecule type" value="Genomic_DNA"/>
</dbReference>
<evidence type="ECO:0000256" key="3">
    <source>
        <dbReference type="SAM" id="MobiDB-lite"/>
    </source>
</evidence>
<keyword evidence="5" id="KW-1185">Reference proteome</keyword>
<dbReference type="Pfam" id="PF08583">
    <property type="entry name" value="Cmc1"/>
    <property type="match status" value="1"/>
</dbReference>
<evidence type="ECO:0000256" key="2">
    <source>
        <dbReference type="ARBA" id="ARBA00023157"/>
    </source>
</evidence>
<evidence type="ECO:0000313" key="5">
    <source>
        <dbReference type="Proteomes" id="UP001642540"/>
    </source>
</evidence>
<dbReference type="PANTHER" id="PTHR13651">
    <property type="entry name" value="PROTEIN ABITRAM"/>
    <property type="match status" value="1"/>
</dbReference>
<evidence type="ECO:0000256" key="1">
    <source>
        <dbReference type="ARBA" id="ARBA00007347"/>
    </source>
</evidence>